<keyword evidence="1" id="KW-0812">Transmembrane</keyword>
<keyword evidence="1" id="KW-1133">Transmembrane helix</keyword>
<dbReference type="EMBL" id="BTPD01000008">
    <property type="protein sequence ID" value="GMQ30172.1"/>
    <property type="molecule type" value="Genomic_DNA"/>
</dbReference>
<comment type="caution">
    <text evidence="3">The sequence shown here is derived from an EMBL/GenBank/DDBJ whole genome shotgun (WGS) entry which is preliminary data.</text>
</comment>
<proteinExistence type="predicted"/>
<name>A0ABQ6PTU4_9BACT</name>
<dbReference type="Pfam" id="PF14534">
    <property type="entry name" value="DUF4440"/>
    <property type="match status" value="1"/>
</dbReference>
<evidence type="ECO:0000259" key="2">
    <source>
        <dbReference type="Pfam" id="PF14534"/>
    </source>
</evidence>
<dbReference type="Proteomes" id="UP001338309">
    <property type="component" value="Unassembled WGS sequence"/>
</dbReference>
<evidence type="ECO:0000256" key="1">
    <source>
        <dbReference type="SAM" id="Phobius"/>
    </source>
</evidence>
<organism evidence="3 4">
    <name type="scientific">Algoriphagus confluentis</name>
    <dbReference type="NCBI Taxonomy" id="1697556"/>
    <lineage>
        <taxon>Bacteria</taxon>
        <taxon>Pseudomonadati</taxon>
        <taxon>Bacteroidota</taxon>
        <taxon>Cytophagia</taxon>
        <taxon>Cytophagales</taxon>
        <taxon>Cyclobacteriaceae</taxon>
        <taxon>Algoriphagus</taxon>
    </lineage>
</organism>
<dbReference type="InterPro" id="IPR032710">
    <property type="entry name" value="NTF2-like_dom_sf"/>
</dbReference>
<keyword evidence="4" id="KW-1185">Reference proteome</keyword>
<dbReference type="InterPro" id="IPR027843">
    <property type="entry name" value="DUF4440"/>
</dbReference>
<accession>A0ABQ6PTU4</accession>
<evidence type="ECO:0000313" key="3">
    <source>
        <dbReference type="EMBL" id="GMQ30172.1"/>
    </source>
</evidence>
<feature type="domain" description="DUF4440" evidence="2">
    <location>
        <begin position="47"/>
        <end position="155"/>
    </location>
</feature>
<protein>
    <recommendedName>
        <fullName evidence="2">DUF4440 domain-containing protein</fullName>
    </recommendedName>
</protein>
<dbReference type="SUPFAM" id="SSF54427">
    <property type="entry name" value="NTF2-like"/>
    <property type="match status" value="1"/>
</dbReference>
<keyword evidence="1" id="KW-0472">Membrane</keyword>
<dbReference type="Gene3D" id="3.10.450.50">
    <property type="match status" value="1"/>
</dbReference>
<evidence type="ECO:0000313" key="4">
    <source>
        <dbReference type="Proteomes" id="UP001338309"/>
    </source>
</evidence>
<sequence length="167" mass="19234">MRTHQIFPKSRFFLTFFSLLFRYKFLTIILFGLSFSSFSQEKERLAILAQRQASNQALRDFDEKKNNTFMTEDALITTGTGTLISGKKELTKYIENLKGPKMYWVRSPDEVIINPETQLAWETGTWKGYVEGAEKPVVGGKYSAQWTKKSGTWLLQSQLFVALPSQK</sequence>
<gene>
    <name evidence="3" type="ORF">Aconfl_28150</name>
</gene>
<feature type="transmembrane region" description="Helical" evidence="1">
    <location>
        <begin position="12"/>
        <end position="35"/>
    </location>
</feature>
<reference evidence="3 4" key="1">
    <citation type="submission" date="2023-08" db="EMBL/GenBank/DDBJ databases">
        <title>Draft genome sequence of Algoriphagus confluentis.</title>
        <authorList>
            <person name="Takatani N."/>
            <person name="Hosokawa M."/>
            <person name="Sawabe T."/>
        </authorList>
    </citation>
    <scope>NUCLEOTIDE SEQUENCE [LARGE SCALE GENOMIC DNA]</scope>
    <source>
        <strain evidence="3 4">NBRC 111222</strain>
    </source>
</reference>